<sequence>MNNQEHLTDLGLQKIINLRASLNLGLSEGLKLAYPNTIPVAKPLVIFKGIPSPQWVAGFVSGEGTFYVVTSESKTEGLNVRLRFIISQDSRDEQLMKSLITFFDCGRCEIAKDGMVYFCVTNFLDNYVKILPFFSKYQLVGIKAKDFEDWYKIASIVKGSSNKGQTRLLK</sequence>
<gene>
    <name evidence="2" type="primary">rnl-i1</name>
</gene>
<accession>A0A7U1BF51</accession>
<dbReference type="PANTHER" id="PTHR36181">
    <property type="entry name" value="INTRON-ENCODED ENDONUCLEASE AI3-RELATED"/>
    <property type="match status" value="1"/>
</dbReference>
<reference evidence="2" key="1">
    <citation type="submission" date="2020-08" db="EMBL/GenBank/DDBJ databases">
        <title>Mitochondrial genome sequences of powdery mildew pathogens.</title>
        <authorList>
            <person name="Zaccaron A."/>
            <person name="Stergiopoulos I."/>
        </authorList>
    </citation>
    <scope>NUCLEOTIDE SEQUENCE</scope>
    <source>
        <strain evidence="2">C</strain>
    </source>
</reference>
<dbReference type="PANTHER" id="PTHR36181:SF4">
    <property type="entry name" value="LAGLIDADG ENDONUCLEASE"/>
    <property type="match status" value="1"/>
</dbReference>
<dbReference type="InterPro" id="IPR051289">
    <property type="entry name" value="LAGLIDADG_Endonuclease"/>
</dbReference>
<dbReference type="Gene3D" id="3.10.28.10">
    <property type="entry name" value="Homing endonucleases"/>
    <property type="match status" value="1"/>
</dbReference>
<dbReference type="AlphaFoldDB" id="A0A7U1BF51"/>
<keyword evidence="2" id="KW-0496">Mitochondrion</keyword>
<organism evidence="2">
    <name type="scientific">Uncinula necator</name>
    <name type="common">Grape powdery mildew</name>
    <dbReference type="NCBI Taxonomy" id="52586"/>
    <lineage>
        <taxon>Eukaryota</taxon>
        <taxon>Fungi</taxon>
        <taxon>Dikarya</taxon>
        <taxon>Ascomycota</taxon>
        <taxon>Pezizomycotina</taxon>
        <taxon>Leotiomycetes</taxon>
        <taxon>Erysiphales</taxon>
        <taxon>Erysiphaceae</taxon>
        <taxon>Erysiphe</taxon>
    </lineage>
</organism>
<evidence type="ECO:0000259" key="1">
    <source>
        <dbReference type="Pfam" id="PF00961"/>
    </source>
</evidence>
<dbReference type="RefSeq" id="YP_010119149.1">
    <property type="nucleotide sequence ID" value="NC_056146.1"/>
</dbReference>
<name>A0A7U1BF51_UNCNE</name>
<evidence type="ECO:0000313" key="2">
    <source>
        <dbReference type="EMBL" id="QQY98192.1"/>
    </source>
</evidence>
<proteinExistence type="predicted"/>
<keyword evidence="2" id="KW-0255">Endonuclease</keyword>
<geneLocation type="mitochondrion" evidence="2"/>
<dbReference type="GeneID" id="65320081"/>
<dbReference type="InterPro" id="IPR027434">
    <property type="entry name" value="Homing_endonucl"/>
</dbReference>
<dbReference type="GO" id="GO:0004519">
    <property type="term" value="F:endonuclease activity"/>
    <property type="evidence" value="ECO:0007669"/>
    <property type="project" value="UniProtKB-KW"/>
</dbReference>
<protein>
    <submittedName>
        <fullName evidence="2">LAGLIDADG endonuclease domain-containing protein</fullName>
    </submittedName>
</protein>
<dbReference type="InterPro" id="IPR004860">
    <property type="entry name" value="LAGLIDADG_dom"/>
</dbReference>
<dbReference type="GO" id="GO:0005739">
    <property type="term" value="C:mitochondrion"/>
    <property type="evidence" value="ECO:0007669"/>
    <property type="project" value="UniProtKB-ARBA"/>
</dbReference>
<dbReference type="EMBL" id="MT880588">
    <property type="protein sequence ID" value="QQY98192.1"/>
    <property type="molecule type" value="Genomic_DNA"/>
</dbReference>
<keyword evidence="2" id="KW-0540">Nuclease</keyword>
<feature type="domain" description="Homing endonuclease LAGLIDADG" evidence="1">
    <location>
        <begin position="57"/>
        <end position="153"/>
    </location>
</feature>
<dbReference type="Pfam" id="PF00961">
    <property type="entry name" value="LAGLIDADG_1"/>
    <property type="match status" value="1"/>
</dbReference>
<dbReference type="SUPFAM" id="SSF55608">
    <property type="entry name" value="Homing endonucleases"/>
    <property type="match status" value="1"/>
</dbReference>
<keyword evidence="2" id="KW-0378">Hydrolase</keyword>